<comment type="caution">
    <text evidence="2">The sequence shown here is derived from an EMBL/GenBank/DDBJ whole genome shotgun (WGS) entry which is preliminary data.</text>
</comment>
<evidence type="ECO:0000256" key="1">
    <source>
        <dbReference type="SAM" id="MobiDB-lite"/>
    </source>
</evidence>
<feature type="region of interest" description="Disordered" evidence="1">
    <location>
        <begin position="218"/>
        <end position="243"/>
    </location>
</feature>
<protein>
    <submittedName>
        <fullName evidence="2">Uncharacterized protein</fullName>
    </submittedName>
</protein>
<keyword evidence="3" id="KW-1185">Reference proteome</keyword>
<organism evidence="2 3">
    <name type="scientific">Tanacetum coccineum</name>
    <dbReference type="NCBI Taxonomy" id="301880"/>
    <lineage>
        <taxon>Eukaryota</taxon>
        <taxon>Viridiplantae</taxon>
        <taxon>Streptophyta</taxon>
        <taxon>Embryophyta</taxon>
        <taxon>Tracheophyta</taxon>
        <taxon>Spermatophyta</taxon>
        <taxon>Magnoliopsida</taxon>
        <taxon>eudicotyledons</taxon>
        <taxon>Gunneridae</taxon>
        <taxon>Pentapetalae</taxon>
        <taxon>asterids</taxon>
        <taxon>campanulids</taxon>
        <taxon>Asterales</taxon>
        <taxon>Asteraceae</taxon>
        <taxon>Asteroideae</taxon>
        <taxon>Anthemideae</taxon>
        <taxon>Anthemidinae</taxon>
        <taxon>Tanacetum</taxon>
    </lineage>
</organism>
<accession>A0ABQ4XR23</accession>
<evidence type="ECO:0000313" key="2">
    <source>
        <dbReference type="EMBL" id="GJS67388.1"/>
    </source>
</evidence>
<dbReference type="EMBL" id="BQNB010009714">
    <property type="protein sequence ID" value="GJS67388.1"/>
    <property type="molecule type" value="Genomic_DNA"/>
</dbReference>
<reference evidence="2" key="2">
    <citation type="submission" date="2022-01" db="EMBL/GenBank/DDBJ databases">
        <authorList>
            <person name="Yamashiro T."/>
            <person name="Shiraishi A."/>
            <person name="Satake H."/>
            <person name="Nakayama K."/>
        </authorList>
    </citation>
    <scope>NUCLEOTIDE SEQUENCE</scope>
</reference>
<sequence>MTTLKLPSLIGIRSISKGVEIFSIEARDMDMKLLSALESNNTIARCWFRRNIPVTTFGSWHDNSYTGRISNILFVLVQGAQHKPKVSFYDSCVVVKFSVPSDVSNFVCDHLITLQQRGGGGIMLAVWGAGPFKWGGNAGASVGILPTIVGHFVVPIPWTSSTYVLMDGSWPLSHISIFPCVKGLASRALAGVGYRKGEGAVSGCFSKVKNWRLEVNQEKVEGSRHRGPTPLASPPRSLRSSFSQCPPPSLSMIALKMVMGTTPRHRHNKLEVDWMAVDGKI</sequence>
<reference evidence="2" key="1">
    <citation type="journal article" date="2022" name="Int. J. Mol. Sci.">
        <title>Draft Genome of Tanacetum Coccineum: Genomic Comparison of Closely Related Tanacetum-Family Plants.</title>
        <authorList>
            <person name="Yamashiro T."/>
            <person name="Shiraishi A."/>
            <person name="Nakayama K."/>
            <person name="Satake H."/>
        </authorList>
    </citation>
    <scope>NUCLEOTIDE SEQUENCE</scope>
</reference>
<name>A0ABQ4XR23_9ASTR</name>
<dbReference type="Proteomes" id="UP001151760">
    <property type="component" value="Unassembled WGS sequence"/>
</dbReference>
<proteinExistence type="predicted"/>
<feature type="compositionally biased region" description="Low complexity" evidence="1">
    <location>
        <begin position="228"/>
        <end position="241"/>
    </location>
</feature>
<evidence type="ECO:0000313" key="3">
    <source>
        <dbReference type="Proteomes" id="UP001151760"/>
    </source>
</evidence>
<gene>
    <name evidence="2" type="ORF">Tco_0681952</name>
</gene>